<proteinExistence type="predicted"/>
<comment type="caution">
    <text evidence="2">The sequence shown here is derived from an EMBL/GenBank/DDBJ whole genome shotgun (WGS) entry which is preliminary data.</text>
</comment>
<feature type="region of interest" description="Disordered" evidence="1">
    <location>
        <begin position="1251"/>
        <end position="1318"/>
    </location>
</feature>
<dbReference type="InterPro" id="IPR051185">
    <property type="entry name" value="ASPM"/>
</dbReference>
<evidence type="ECO:0000313" key="3">
    <source>
        <dbReference type="Proteomes" id="UP000038009"/>
    </source>
</evidence>
<keyword evidence="3" id="KW-1185">Reference proteome</keyword>
<dbReference type="OrthoDB" id="252964at2759"/>
<feature type="region of interest" description="Disordered" evidence="1">
    <location>
        <begin position="1"/>
        <end position="26"/>
    </location>
</feature>
<feature type="compositionally biased region" description="Basic and acidic residues" evidence="1">
    <location>
        <begin position="1528"/>
        <end position="1543"/>
    </location>
</feature>
<dbReference type="GO" id="GO:0000278">
    <property type="term" value="P:mitotic cell cycle"/>
    <property type="evidence" value="ECO:0007669"/>
    <property type="project" value="TreeGrafter"/>
</dbReference>
<feature type="compositionally biased region" description="Acidic residues" evidence="1">
    <location>
        <begin position="745"/>
        <end position="755"/>
    </location>
</feature>
<feature type="region of interest" description="Disordered" evidence="1">
    <location>
        <begin position="1634"/>
        <end position="1659"/>
    </location>
</feature>
<dbReference type="GO" id="GO:0007051">
    <property type="term" value="P:spindle organization"/>
    <property type="evidence" value="ECO:0007669"/>
    <property type="project" value="TreeGrafter"/>
</dbReference>
<sequence>MQLNQHSYSAAPFDRAADRQGGPRWEGPGVILPPIQTTHAKRFGASAPAGAVMRSKSRQQEGRATPRENAWDAPRAGSAEGGLPTAAYAAEKTRPTHHSVLGMPRPIAGKHATRGHSRRSSLFSHDSGSTCVSSRGDKDRLPPYVAAVQQLMAQVEREKAEANKLLCDGNVGGALNTLKKALHAAQEDVAPTRVRKRGPSSKGAAVAAALPSVGATPCSGSAAPLSASAAMVAASAAHAAEWRAEVSQRLAETYTVAANNAGVRCSVTAEPLAVQEAYFQTAMRYLVRSADENLFPEWKRPARPRRCTSTSSGRVRPRALSAVKKVVSKPKPPASYCIADGTEPNTTRCQLLRCAVRNNAAVCLADRFSRGGQARTIYELLKALVDARGVWGVVVLYNLAVSFLDVEHYDDAAEAIARCMELSYYYLKAAEELQLDSLGTSNEAAAAIHTFMALQLIRGHHFIATMATWCDPSGPMEVQQCEMALGCAKQYLSPTDAKQLECQRRLAAAHARATGALSVAAAPLLPYVTHDFTFPGAPACRTPSSGATDAIDITTLVEGLFSLSSASSSDHPSDLPDEVRAYVQAARKGDAMRFWVKDAQLNNAAPPFLSAAKARAPLPAVLVPPSTDIAEGATNSNNGVPTVTQKGVAARSRSASRTKKQRQPQISPNSRVRIHSLAKQPALERQSSSSSLGTQIFPTVYRPSKPAPYFVTTMPQSTFRRYRSLRAAVVSQLQNEEASSTSRLEDEESEEDFDYDEVRENDNGRPENTAAQLVNQAGVSPYSISGAPGRGRRMTALLYGAASTPPRPDTSSTENLCITSRNGDASTGVTGASDPNDGLDALGKVAGAATVLATPVRPSELLQQLDTETEACYSHLVGDPLADVYRHAATRLQSWWRARLAIDERRKRSAAVMQRCEEEVQAFRIQCFFRSWKRRQLLAAERERARQARLREERVTIVQAFLHQRESLEVWGRALLVWYEQLVAIQAEERRQCRAAVKLQSWWRMCAAWAAVKRRIESVIRLQTFWRGVCARKELQELRVRRRLAEEARFQRQLLFIKYVQRWWRACQERFAAQKCLVEKQKAVASYLADTQAKHDKALKEHLRNPDEAVAAMRTVLAVLAGARDRRSLGKTHRCVQIRKRAVHCYVLKYRGCIAKKLLEHEREEKLRLLRRREEVAVATMRLQKWARWWLPRRRTARLTTLEAYQNRAAAKIQALWRKHHMRQQEKEFSHFMSSGRHRYAMRIQRAWQAHRAQQESVSRGGRVGPENESDQQQEQARRDGTAVRIESQYRVHRTHSCEQRGSDDALPSKHSRDAAARRIQSCWRSHFTQTSSRQSPSGEELVPAMQKLSPTTVNLYATWIQAFARSFLALRSLQQRSLRKSVEPTPSPSGSSAHRFLVPRPPATQQCKGASRNSGPVSPEAETLAGPNAADRQSSRQDLSTLPGFSHTGASVITSPMMADIGRYSPSCSALQQSLSRLTGSNDKLLCYLCNDSTCELYDAKRVQRPSSSTISEYSEEEKSEEDVEEVKETGAGEAAHSDSVRNSRKRVGVQDGDVFRRSPTTTSAAVLSVPQTSIFPIPRPPVSQRTTCVAQCRHTPEEIAAATRIQAVWRGFRERCNIEYFYEEYYEEVDEEDEVGGCGEERKGEETVADDGGDGKE</sequence>
<dbReference type="CDD" id="cd23767">
    <property type="entry name" value="IQCD"/>
    <property type="match status" value="1"/>
</dbReference>
<dbReference type="Gene3D" id="1.20.5.190">
    <property type="match status" value="1"/>
</dbReference>
<accession>A0A0N1HV32</accession>
<feature type="compositionally biased region" description="Polar residues" evidence="1">
    <location>
        <begin position="120"/>
        <end position="133"/>
    </location>
</feature>
<dbReference type="OMA" id="HCELASA"/>
<feature type="region of interest" description="Disordered" evidence="1">
    <location>
        <begin position="1507"/>
        <end position="1557"/>
    </location>
</feature>
<feature type="compositionally biased region" description="Acidic residues" evidence="1">
    <location>
        <begin position="1649"/>
        <end position="1659"/>
    </location>
</feature>
<evidence type="ECO:0000313" key="2">
    <source>
        <dbReference type="EMBL" id="KPI84303.1"/>
    </source>
</evidence>
<feature type="region of interest" description="Disordered" evidence="1">
    <location>
        <begin position="1380"/>
        <end position="1451"/>
    </location>
</feature>
<dbReference type="PANTHER" id="PTHR22706">
    <property type="entry name" value="ASSEMBLY FACTOR FOR SPINDLE MICROTUBULES"/>
    <property type="match status" value="1"/>
</dbReference>
<dbReference type="VEuPathDB" id="TriTrypDB:Lsey_0271_0080"/>
<gene>
    <name evidence="2" type="ORF">ABL78_6646</name>
</gene>
<feature type="compositionally biased region" description="Polar residues" evidence="1">
    <location>
        <begin position="633"/>
        <end position="645"/>
    </location>
</feature>
<dbReference type="InterPro" id="IPR000048">
    <property type="entry name" value="IQ_motif_EF-hand-BS"/>
</dbReference>
<dbReference type="GO" id="GO:0000922">
    <property type="term" value="C:spindle pole"/>
    <property type="evidence" value="ECO:0007669"/>
    <property type="project" value="TreeGrafter"/>
</dbReference>
<organism evidence="2 3">
    <name type="scientific">Leptomonas seymouri</name>
    <dbReference type="NCBI Taxonomy" id="5684"/>
    <lineage>
        <taxon>Eukaryota</taxon>
        <taxon>Discoba</taxon>
        <taxon>Euglenozoa</taxon>
        <taxon>Kinetoplastea</taxon>
        <taxon>Metakinetoplastina</taxon>
        <taxon>Trypanosomatida</taxon>
        <taxon>Trypanosomatidae</taxon>
        <taxon>Leishmaniinae</taxon>
        <taxon>Leptomonas</taxon>
    </lineage>
</organism>
<dbReference type="Proteomes" id="UP000038009">
    <property type="component" value="Unassembled WGS sequence"/>
</dbReference>
<dbReference type="Pfam" id="PF00612">
    <property type="entry name" value="IQ"/>
    <property type="match status" value="5"/>
</dbReference>
<feature type="region of interest" description="Disordered" evidence="1">
    <location>
        <begin position="44"/>
        <end position="81"/>
    </location>
</feature>
<feature type="compositionally biased region" description="Polar residues" evidence="1">
    <location>
        <begin position="1404"/>
        <end position="1417"/>
    </location>
</feature>
<reference evidence="2 3" key="1">
    <citation type="journal article" date="2015" name="PLoS Pathog.">
        <title>Leptomonas seymouri: Adaptations to the Dixenous Life Cycle Analyzed by Genome Sequencing, Transcriptome Profiling and Co-infection with Leishmania donovani.</title>
        <authorList>
            <person name="Kraeva N."/>
            <person name="Butenko A."/>
            <person name="Hlavacova J."/>
            <person name="Kostygov A."/>
            <person name="Myskova J."/>
            <person name="Grybchuk D."/>
            <person name="Lestinova T."/>
            <person name="Votypka J."/>
            <person name="Volf P."/>
            <person name="Opperdoes F."/>
            <person name="Flegontov P."/>
            <person name="Lukes J."/>
            <person name="Yurchenko V."/>
        </authorList>
    </citation>
    <scope>NUCLEOTIDE SEQUENCE [LARGE SCALE GENOMIC DNA]</scope>
    <source>
        <strain evidence="2 3">ATCC 30220</strain>
    </source>
</reference>
<feature type="compositionally biased region" description="Acidic residues" evidence="1">
    <location>
        <begin position="1515"/>
        <end position="1527"/>
    </location>
</feature>
<feature type="compositionally biased region" description="Basic and acidic residues" evidence="1">
    <location>
        <begin position="756"/>
        <end position="765"/>
    </location>
</feature>
<dbReference type="PROSITE" id="PS50096">
    <property type="entry name" value="IQ"/>
    <property type="match status" value="3"/>
</dbReference>
<dbReference type="SMART" id="SM00015">
    <property type="entry name" value="IQ"/>
    <property type="match status" value="8"/>
</dbReference>
<evidence type="ECO:0000256" key="1">
    <source>
        <dbReference type="SAM" id="MobiDB-lite"/>
    </source>
</evidence>
<feature type="region of interest" description="Disordered" evidence="1">
    <location>
        <begin position="629"/>
        <end position="674"/>
    </location>
</feature>
<feature type="region of interest" description="Disordered" evidence="1">
    <location>
        <begin position="93"/>
        <end position="139"/>
    </location>
</feature>
<feature type="compositionally biased region" description="Basic and acidic residues" evidence="1">
    <location>
        <begin position="58"/>
        <end position="70"/>
    </location>
</feature>
<name>A0A0N1HV32_LEPSE</name>
<feature type="compositionally biased region" description="Basic and acidic residues" evidence="1">
    <location>
        <begin position="1296"/>
        <end position="1317"/>
    </location>
</feature>
<protein>
    <submittedName>
        <fullName evidence="2">Uncharacterized protein</fullName>
    </submittedName>
</protein>
<dbReference type="PANTHER" id="PTHR22706:SF2">
    <property type="entry name" value="SFI1 SPINDLE BODY DOMAIN-CONTAINING PROTEIN"/>
    <property type="match status" value="1"/>
</dbReference>
<dbReference type="GO" id="GO:0051295">
    <property type="term" value="P:establishment of meiotic spindle localization"/>
    <property type="evidence" value="ECO:0007669"/>
    <property type="project" value="TreeGrafter"/>
</dbReference>
<dbReference type="EMBL" id="LJSK01000271">
    <property type="protein sequence ID" value="KPI84303.1"/>
    <property type="molecule type" value="Genomic_DNA"/>
</dbReference>
<feature type="region of interest" description="Disordered" evidence="1">
    <location>
        <begin position="733"/>
        <end position="766"/>
    </location>
</feature>
<dbReference type="GO" id="GO:0005516">
    <property type="term" value="F:calmodulin binding"/>
    <property type="evidence" value="ECO:0007669"/>
    <property type="project" value="TreeGrafter"/>
</dbReference>